<dbReference type="SUPFAM" id="SSF55874">
    <property type="entry name" value="ATPase domain of HSP90 chaperone/DNA topoisomerase II/histidine kinase"/>
    <property type="match status" value="1"/>
</dbReference>
<evidence type="ECO:0000256" key="6">
    <source>
        <dbReference type="ARBA" id="ARBA00023136"/>
    </source>
</evidence>
<dbReference type="EMBL" id="QRDZ01000019">
    <property type="protein sequence ID" value="RED65462.1"/>
    <property type="molecule type" value="Genomic_DNA"/>
</dbReference>
<dbReference type="Gene3D" id="3.30.565.10">
    <property type="entry name" value="Histidine kinase-like ATPase, C-terminal domain"/>
    <property type="match status" value="1"/>
</dbReference>
<keyword evidence="4" id="KW-0808">Transferase</keyword>
<evidence type="ECO:0000256" key="1">
    <source>
        <dbReference type="ARBA" id="ARBA00004651"/>
    </source>
</evidence>
<sequence>MKTRWGDQMSIFPKLILAFLIVLLPLFALSIRMNEQSKELVRKEITQSIEQRMVSYISTLELDFNRVMGLQTEYVNDDDIDILSTREDLSYVEFTEAVSRLQDRLRLMKNAASFVRDSFVDIGLLNRRISTNAYSEIPAGDGAALNNATNRLESPFIVHQGKLWITLPYPGTLNRQPLFTLGLEIADSSLKAYLDEFTDLQDGGSLLTHDNPNWSVESGETPAVVTETLKERIRDNGSFATNRHYETLKVGGEAYYLFIKKSDKLGLSLSVFVKESKIIGPLKQYKDRVWWLSIASFIIVVIFSYWIYRLIHRPLAQLVFSFRKLEKGDLDAAMQFKGTGEFRYLFERFNKTVYRLKELIDEVYVQQYQAKVAELKQLQSQINPHFLFNCFFNLYRIAKMHEIEQVIRVTKSLGEYFRFITRGSDHIRLEEEIKHAKAYADIQEIRFEDQIRVEFEEIPSRWRDRQIPKLIVQPLLENAYQHGLEDRDGPGFIRVGFIENEQFLTIIVEDNGNLTDEQLAKINGLLAKKQSPGENAGLYNVKRRIQLYFGEEGVMVAGRSLSGGLRIELRLPTDKQGGE</sequence>
<keyword evidence="10" id="KW-1185">Reference proteome</keyword>
<comment type="subcellular location">
    <subcellularLocation>
        <location evidence="1">Cell membrane</location>
        <topology evidence="1">Multi-pass membrane protein</topology>
    </subcellularLocation>
</comment>
<evidence type="ECO:0000256" key="5">
    <source>
        <dbReference type="ARBA" id="ARBA00022777"/>
    </source>
</evidence>
<dbReference type="InterPro" id="IPR003594">
    <property type="entry name" value="HATPase_dom"/>
</dbReference>
<keyword evidence="7" id="KW-1133">Transmembrane helix</keyword>
<dbReference type="CDD" id="cd06225">
    <property type="entry name" value="HAMP"/>
    <property type="match status" value="1"/>
</dbReference>
<evidence type="ECO:0000256" key="4">
    <source>
        <dbReference type="ARBA" id="ARBA00022679"/>
    </source>
</evidence>
<dbReference type="PROSITE" id="PS50885">
    <property type="entry name" value="HAMP"/>
    <property type="match status" value="1"/>
</dbReference>
<evidence type="ECO:0000256" key="7">
    <source>
        <dbReference type="SAM" id="Phobius"/>
    </source>
</evidence>
<evidence type="ECO:0000256" key="2">
    <source>
        <dbReference type="ARBA" id="ARBA00022475"/>
    </source>
</evidence>
<organism evidence="9 10">
    <name type="scientific">Cohnella phaseoli</name>
    <dbReference type="NCBI Taxonomy" id="456490"/>
    <lineage>
        <taxon>Bacteria</taxon>
        <taxon>Bacillati</taxon>
        <taxon>Bacillota</taxon>
        <taxon>Bacilli</taxon>
        <taxon>Bacillales</taxon>
        <taxon>Paenibacillaceae</taxon>
        <taxon>Cohnella</taxon>
    </lineage>
</organism>
<dbReference type="Pfam" id="PF02518">
    <property type="entry name" value="HATPase_c"/>
    <property type="match status" value="1"/>
</dbReference>
<evidence type="ECO:0000313" key="9">
    <source>
        <dbReference type="EMBL" id="RED65462.1"/>
    </source>
</evidence>
<dbReference type="GO" id="GO:0000155">
    <property type="term" value="F:phosphorelay sensor kinase activity"/>
    <property type="evidence" value="ECO:0007669"/>
    <property type="project" value="InterPro"/>
</dbReference>
<dbReference type="PANTHER" id="PTHR34220:SF7">
    <property type="entry name" value="SENSOR HISTIDINE KINASE YPDA"/>
    <property type="match status" value="1"/>
</dbReference>
<name>A0A3D9IUP8_9BACL</name>
<keyword evidence="2" id="KW-1003">Cell membrane</keyword>
<evidence type="ECO:0000259" key="8">
    <source>
        <dbReference type="PROSITE" id="PS50885"/>
    </source>
</evidence>
<feature type="domain" description="HAMP" evidence="8">
    <location>
        <begin position="309"/>
        <end position="361"/>
    </location>
</feature>
<dbReference type="SUPFAM" id="SSF158472">
    <property type="entry name" value="HAMP domain-like"/>
    <property type="match status" value="1"/>
</dbReference>
<dbReference type="InterPro" id="IPR010559">
    <property type="entry name" value="Sig_transdc_His_kin_internal"/>
</dbReference>
<dbReference type="OrthoDB" id="2062925at2"/>
<dbReference type="RefSeq" id="WP_116062864.1">
    <property type="nucleotide sequence ID" value="NZ_QRDZ01000019.1"/>
</dbReference>
<dbReference type="Proteomes" id="UP000256977">
    <property type="component" value="Unassembled WGS sequence"/>
</dbReference>
<dbReference type="AlphaFoldDB" id="A0A3D9IUP8"/>
<keyword evidence="5 9" id="KW-0418">Kinase</keyword>
<accession>A0A3D9IUP8</accession>
<evidence type="ECO:0000256" key="3">
    <source>
        <dbReference type="ARBA" id="ARBA00022553"/>
    </source>
</evidence>
<dbReference type="InterPro" id="IPR050640">
    <property type="entry name" value="Bact_2-comp_sensor_kinase"/>
</dbReference>
<keyword evidence="6 7" id="KW-0472">Membrane</keyword>
<dbReference type="Gene3D" id="6.10.340.10">
    <property type="match status" value="1"/>
</dbReference>
<proteinExistence type="predicted"/>
<keyword evidence="3" id="KW-0597">Phosphoprotein</keyword>
<dbReference type="InterPro" id="IPR003660">
    <property type="entry name" value="HAMP_dom"/>
</dbReference>
<feature type="transmembrane region" description="Helical" evidence="7">
    <location>
        <begin position="289"/>
        <end position="308"/>
    </location>
</feature>
<evidence type="ECO:0000313" key="10">
    <source>
        <dbReference type="Proteomes" id="UP000256977"/>
    </source>
</evidence>
<dbReference type="SMART" id="SM00304">
    <property type="entry name" value="HAMP"/>
    <property type="match status" value="1"/>
</dbReference>
<dbReference type="PANTHER" id="PTHR34220">
    <property type="entry name" value="SENSOR HISTIDINE KINASE YPDA"/>
    <property type="match status" value="1"/>
</dbReference>
<dbReference type="GO" id="GO:0005886">
    <property type="term" value="C:plasma membrane"/>
    <property type="evidence" value="ECO:0007669"/>
    <property type="project" value="UniProtKB-SubCell"/>
</dbReference>
<gene>
    <name evidence="9" type="ORF">DFP98_119102</name>
</gene>
<dbReference type="Pfam" id="PF06580">
    <property type="entry name" value="His_kinase"/>
    <property type="match status" value="1"/>
</dbReference>
<dbReference type="InterPro" id="IPR036890">
    <property type="entry name" value="HATPase_C_sf"/>
</dbReference>
<reference evidence="9 10" key="1">
    <citation type="submission" date="2018-07" db="EMBL/GenBank/DDBJ databases">
        <title>Genomic Encyclopedia of Type Strains, Phase III (KMG-III): the genomes of soil and plant-associated and newly described type strains.</title>
        <authorList>
            <person name="Whitman W."/>
        </authorList>
    </citation>
    <scope>NUCLEOTIDE SEQUENCE [LARGE SCALE GENOMIC DNA]</scope>
    <source>
        <strain evidence="9 10">CECT 7287</strain>
    </source>
</reference>
<keyword evidence="7" id="KW-0812">Transmembrane</keyword>
<comment type="caution">
    <text evidence="9">The sequence shown here is derived from an EMBL/GenBank/DDBJ whole genome shotgun (WGS) entry which is preliminary data.</text>
</comment>
<protein>
    <submittedName>
        <fullName evidence="9">Two-component system sensor histidine kinase YesM</fullName>
    </submittedName>
</protein>